<keyword evidence="3" id="KW-1185">Reference proteome</keyword>
<organism evidence="2 3">
    <name type="scientific">Myceligenerans crystallogenes</name>
    <dbReference type="NCBI Taxonomy" id="316335"/>
    <lineage>
        <taxon>Bacteria</taxon>
        <taxon>Bacillati</taxon>
        <taxon>Actinomycetota</taxon>
        <taxon>Actinomycetes</taxon>
        <taxon>Micrococcales</taxon>
        <taxon>Promicromonosporaceae</taxon>
        <taxon>Myceligenerans</taxon>
    </lineage>
</organism>
<dbReference type="CDD" id="cd01029">
    <property type="entry name" value="TOPRIM_primases"/>
    <property type="match status" value="1"/>
</dbReference>
<evidence type="ECO:0008006" key="4">
    <source>
        <dbReference type="Google" id="ProtNLM"/>
    </source>
</evidence>
<dbReference type="RefSeq" id="WP_344102661.1">
    <property type="nucleotide sequence ID" value="NZ_BAAANL010000004.1"/>
</dbReference>
<keyword evidence="1" id="KW-0175">Coiled coil</keyword>
<dbReference type="EMBL" id="BAAANL010000004">
    <property type="protein sequence ID" value="GAA1863769.1"/>
    <property type="molecule type" value="Genomic_DNA"/>
</dbReference>
<dbReference type="InterPro" id="IPR034154">
    <property type="entry name" value="TOPRIM_DnaG/twinkle"/>
</dbReference>
<evidence type="ECO:0000313" key="2">
    <source>
        <dbReference type="EMBL" id="GAA1863769.1"/>
    </source>
</evidence>
<reference evidence="2 3" key="1">
    <citation type="journal article" date="2019" name="Int. J. Syst. Evol. Microbiol.">
        <title>The Global Catalogue of Microorganisms (GCM) 10K type strain sequencing project: providing services to taxonomists for standard genome sequencing and annotation.</title>
        <authorList>
            <consortium name="The Broad Institute Genomics Platform"/>
            <consortium name="The Broad Institute Genome Sequencing Center for Infectious Disease"/>
            <person name="Wu L."/>
            <person name="Ma J."/>
        </authorList>
    </citation>
    <scope>NUCLEOTIDE SEQUENCE [LARGE SCALE GENOMIC DNA]</scope>
    <source>
        <strain evidence="2 3">JCM 14326</strain>
    </source>
</reference>
<proteinExistence type="predicted"/>
<sequence>MTIEALNPATGAATSARSAYERLVDALRAHGSRVTEKGDRQAVANCPGPVHAHGDRNPSLSLRAGEGQVLVYCHAGDDAADVIAALGLTMADLYDDRAGRQYTYRDRHGRDLVTVTRTPDKKFRQTSADARLKPREVPWTLYQLPEVLAAVKAGRWVVLCEGEKDADQVTALCGPDVVGTTGRGGATNIAKTDLAPLHGANVIAVPDRDTAGDAWAAQVHAQLAAAASELVFMHAAAGKDISDHLAAGHDLAALEPHQLAPAGEVDVDDTFWEARPELATIRHYARAAMASPWAVLGCVLARVALSTPPTVVIPPLGNDRNAVASLNFFVGLVGPSGVGKGVATAAAKGFLDVPPGGGRAIEERPLGSGEGISHMFVETDEHGDTMPAAYSVWFDVPEVDTLTALVGRKASTTASEMRKMFSGEGLGFQNADVQRRKITPAHSYRAALVAGVQPEKAGPLLDDAGGGTPQRFIWLPATDPGAPDVTPDAPEPIRWTCPASPLTLDRLMLKVARPIKQQLQAERRARLREEIADNNGQQSIVRLKVAALLALLNGRLEVTESDWHLADYVMTISNRTRDRMRETLAADAARASRQRAEARAAFDEHQDDITVQRTARKILARLTTEPTSASSLRASLGKNLRENFEPAIDDLTRRGLAIRIDNEYHGRPRTLYRRPGQG</sequence>
<dbReference type="Gene3D" id="3.40.1360.10">
    <property type="match status" value="1"/>
</dbReference>
<gene>
    <name evidence="2" type="ORF">GCM10009751_22200</name>
</gene>
<comment type="caution">
    <text evidence="2">The sequence shown here is derived from an EMBL/GenBank/DDBJ whole genome shotgun (WGS) entry which is preliminary data.</text>
</comment>
<name>A0ABN2NFB4_9MICO</name>
<evidence type="ECO:0000256" key="1">
    <source>
        <dbReference type="SAM" id="Coils"/>
    </source>
</evidence>
<feature type="coiled-coil region" evidence="1">
    <location>
        <begin position="581"/>
        <end position="608"/>
    </location>
</feature>
<dbReference type="Proteomes" id="UP001501094">
    <property type="component" value="Unassembled WGS sequence"/>
</dbReference>
<protein>
    <recommendedName>
        <fullName evidence="4">DUF3987 domain-containing protein</fullName>
    </recommendedName>
</protein>
<evidence type="ECO:0000313" key="3">
    <source>
        <dbReference type="Proteomes" id="UP001501094"/>
    </source>
</evidence>
<accession>A0ABN2NFB4</accession>